<protein>
    <submittedName>
        <fullName evidence="1">Uncharacterized protein</fullName>
    </submittedName>
</protein>
<evidence type="ECO:0000313" key="2">
    <source>
        <dbReference type="Proteomes" id="UP000253209"/>
    </source>
</evidence>
<keyword evidence="2" id="KW-1185">Reference proteome</keyword>
<name>A0A367GTL0_9SPHI</name>
<dbReference type="OrthoDB" id="796624at2"/>
<dbReference type="Proteomes" id="UP000253209">
    <property type="component" value="Unassembled WGS sequence"/>
</dbReference>
<organism evidence="1 2">
    <name type="scientific">Mucilaginibacter hurinus</name>
    <dbReference type="NCBI Taxonomy" id="2201324"/>
    <lineage>
        <taxon>Bacteria</taxon>
        <taxon>Pseudomonadati</taxon>
        <taxon>Bacteroidota</taxon>
        <taxon>Sphingobacteriia</taxon>
        <taxon>Sphingobacteriales</taxon>
        <taxon>Sphingobacteriaceae</taxon>
        <taxon>Mucilaginibacter</taxon>
    </lineage>
</organism>
<dbReference type="EMBL" id="QGDC01000001">
    <property type="protein sequence ID" value="RCH56415.1"/>
    <property type="molecule type" value="Genomic_DNA"/>
</dbReference>
<comment type="caution">
    <text evidence="1">The sequence shown here is derived from an EMBL/GenBank/DDBJ whole genome shotgun (WGS) entry which is preliminary data.</text>
</comment>
<accession>A0A367GTL0</accession>
<sequence length="276" mass="31658">MKLLIVITEGAHDVAFLYKLFRYGIKSTDVTAKKINEFPEPLKSLFISTFKNYEYENSNLFGRPEIPTILRHEDKNIFILLYAAGGDSKIHIWKDLIQKFQDLYYSPDLPTQLTISLSLMFDADKLGLKKRQEYLVARFSSLIPELTGIDVENNSNIISSKEFKQCCIYTFCNEDGFGNLEDIVLPLMKQDNDVMFGDAEGYLKKNIDTARPTSKKFTDNFDLNKSIIGIAGQLQFSGIANNNIIKQCDYINEEKINNHPKCEELLIVLRKLIDNL</sequence>
<gene>
    <name evidence="1" type="ORF">DJ568_00715</name>
</gene>
<reference evidence="1 2" key="1">
    <citation type="submission" date="2018-05" db="EMBL/GenBank/DDBJ databases">
        <title>Mucilaginibacter hurinus sp. nov., isolated from briquette warehouse soil.</title>
        <authorList>
            <person name="Choi L."/>
        </authorList>
    </citation>
    <scope>NUCLEOTIDE SEQUENCE [LARGE SCALE GENOMIC DNA]</scope>
    <source>
        <strain evidence="1 2">ZR32</strain>
    </source>
</reference>
<dbReference type="AlphaFoldDB" id="A0A367GTL0"/>
<proteinExistence type="predicted"/>
<dbReference type="RefSeq" id="WP_114003312.1">
    <property type="nucleotide sequence ID" value="NZ_QGDC01000001.1"/>
</dbReference>
<evidence type="ECO:0000313" key="1">
    <source>
        <dbReference type="EMBL" id="RCH56415.1"/>
    </source>
</evidence>